<dbReference type="Proteomes" id="UP000828048">
    <property type="component" value="Chromosome 6"/>
</dbReference>
<reference evidence="1 2" key="1">
    <citation type="journal article" date="2021" name="Hortic Res">
        <title>High-quality reference genome and annotation aids understanding of berry development for evergreen blueberry (Vaccinium darrowii).</title>
        <authorList>
            <person name="Yu J."/>
            <person name="Hulse-Kemp A.M."/>
            <person name="Babiker E."/>
            <person name="Staton M."/>
        </authorList>
    </citation>
    <scope>NUCLEOTIDE SEQUENCE [LARGE SCALE GENOMIC DNA]</scope>
    <source>
        <strain evidence="2">cv. NJ 8807/NJ 8810</strain>
        <tissue evidence="1">Young leaf</tissue>
    </source>
</reference>
<dbReference type="EMBL" id="CM037156">
    <property type="protein sequence ID" value="KAH7837009.1"/>
    <property type="molecule type" value="Genomic_DNA"/>
</dbReference>
<proteinExistence type="predicted"/>
<name>A0ACB7X8U1_9ERIC</name>
<protein>
    <submittedName>
        <fullName evidence="1">Uncharacterized protein</fullName>
    </submittedName>
</protein>
<evidence type="ECO:0000313" key="2">
    <source>
        <dbReference type="Proteomes" id="UP000828048"/>
    </source>
</evidence>
<keyword evidence="2" id="KW-1185">Reference proteome</keyword>
<evidence type="ECO:0000313" key="1">
    <source>
        <dbReference type="EMBL" id="KAH7837009.1"/>
    </source>
</evidence>
<gene>
    <name evidence="1" type="ORF">Vadar_008516</name>
</gene>
<organism evidence="1 2">
    <name type="scientific">Vaccinium darrowii</name>
    <dbReference type="NCBI Taxonomy" id="229202"/>
    <lineage>
        <taxon>Eukaryota</taxon>
        <taxon>Viridiplantae</taxon>
        <taxon>Streptophyta</taxon>
        <taxon>Embryophyta</taxon>
        <taxon>Tracheophyta</taxon>
        <taxon>Spermatophyta</taxon>
        <taxon>Magnoliopsida</taxon>
        <taxon>eudicotyledons</taxon>
        <taxon>Gunneridae</taxon>
        <taxon>Pentapetalae</taxon>
        <taxon>asterids</taxon>
        <taxon>Ericales</taxon>
        <taxon>Ericaceae</taxon>
        <taxon>Vaccinioideae</taxon>
        <taxon>Vaccinieae</taxon>
        <taxon>Vaccinium</taxon>
    </lineage>
</organism>
<accession>A0ACB7X8U1</accession>
<comment type="caution">
    <text evidence="1">The sequence shown here is derived from an EMBL/GenBank/DDBJ whole genome shotgun (WGS) entry which is preliminary data.</text>
</comment>
<sequence length="488" mass="53130">MGKSSTMVLLIYLLLNLVSLPPRVVAISSCDGPCQTLDDCDGQLICINGVCSDDPNLGTNICQGTTSPPDQSNDCQQSGTLTCNGNEYPTYECSPTITSSTPAILTINDFSQGGDGGDPSKCDEQFHSNDELIVALSTGWFSGGTRCNQMISIQATNGNSVKAKVVDECDSMHGCDKAHAGQRPCDNNIVDASNAVWKALGLNTDDEEDLKYYSGGVPNYNVHCLFNSFGEKYSAKPFAPYPSENFQSSRPPLQKISNHPAHHFRKFPICSARLVPTPLVQFFRHISIPLSCDLHLFVRYTLNRFVRDGVNFCSCVKHQFAVPYWQKNQSTGRRKQRLVWKRVLTKFRQVVEKLLMKLLIAAVADADVTVRHSIFSSLQGNVGFDDFLAQADSLSAIFAALNDEALVAKPYKGTGANANSGIISGVHVTVGDLARVLTCARAGKWTRYLSSQIGCPDPYLITDAGTISPFEHGEVFVLDDGGEVGFGR</sequence>